<gene>
    <name evidence="2" type="ORF">PILCRDRAFT_10030</name>
</gene>
<dbReference type="InParanoid" id="A0A0C3FJA1"/>
<feature type="region of interest" description="Disordered" evidence="1">
    <location>
        <begin position="1"/>
        <end position="24"/>
    </location>
</feature>
<organism evidence="2 3">
    <name type="scientific">Piloderma croceum (strain F 1598)</name>
    <dbReference type="NCBI Taxonomy" id="765440"/>
    <lineage>
        <taxon>Eukaryota</taxon>
        <taxon>Fungi</taxon>
        <taxon>Dikarya</taxon>
        <taxon>Basidiomycota</taxon>
        <taxon>Agaricomycotina</taxon>
        <taxon>Agaricomycetes</taxon>
        <taxon>Agaricomycetidae</taxon>
        <taxon>Atheliales</taxon>
        <taxon>Atheliaceae</taxon>
        <taxon>Piloderma</taxon>
    </lineage>
</organism>
<dbReference type="EMBL" id="KN833007">
    <property type="protein sequence ID" value="KIM79854.1"/>
    <property type="molecule type" value="Genomic_DNA"/>
</dbReference>
<evidence type="ECO:0000313" key="3">
    <source>
        <dbReference type="Proteomes" id="UP000054166"/>
    </source>
</evidence>
<evidence type="ECO:0000313" key="2">
    <source>
        <dbReference type="EMBL" id="KIM79854.1"/>
    </source>
</evidence>
<accession>A0A0C3FJA1</accession>
<dbReference type="Proteomes" id="UP000054166">
    <property type="component" value="Unassembled WGS sequence"/>
</dbReference>
<proteinExistence type="predicted"/>
<protein>
    <submittedName>
        <fullName evidence="2">Uncharacterized protein</fullName>
    </submittedName>
</protein>
<evidence type="ECO:0000256" key="1">
    <source>
        <dbReference type="SAM" id="MobiDB-lite"/>
    </source>
</evidence>
<dbReference type="HOGENOM" id="CLU_3051180_0_0_1"/>
<reference evidence="3" key="2">
    <citation type="submission" date="2015-01" db="EMBL/GenBank/DDBJ databases">
        <title>Evolutionary Origins and Diversification of the Mycorrhizal Mutualists.</title>
        <authorList>
            <consortium name="DOE Joint Genome Institute"/>
            <consortium name="Mycorrhizal Genomics Consortium"/>
            <person name="Kohler A."/>
            <person name="Kuo A."/>
            <person name="Nagy L.G."/>
            <person name="Floudas D."/>
            <person name="Copeland A."/>
            <person name="Barry K.W."/>
            <person name="Cichocki N."/>
            <person name="Veneault-Fourrey C."/>
            <person name="LaButti K."/>
            <person name="Lindquist E.A."/>
            <person name="Lipzen A."/>
            <person name="Lundell T."/>
            <person name="Morin E."/>
            <person name="Murat C."/>
            <person name="Riley R."/>
            <person name="Ohm R."/>
            <person name="Sun H."/>
            <person name="Tunlid A."/>
            <person name="Henrissat B."/>
            <person name="Grigoriev I.V."/>
            <person name="Hibbett D.S."/>
            <person name="Martin F."/>
        </authorList>
    </citation>
    <scope>NUCLEOTIDE SEQUENCE [LARGE SCALE GENOMIC DNA]</scope>
    <source>
        <strain evidence="3">F 1598</strain>
    </source>
</reference>
<dbReference type="AlphaFoldDB" id="A0A0C3FJA1"/>
<sequence>MSAADLPVQGKAEEHSKQPKQCRYRAAPDEIWTLSWPPMLGDEMKSRHATVMEG</sequence>
<name>A0A0C3FJA1_PILCF</name>
<reference evidence="2 3" key="1">
    <citation type="submission" date="2014-04" db="EMBL/GenBank/DDBJ databases">
        <authorList>
            <consortium name="DOE Joint Genome Institute"/>
            <person name="Kuo A."/>
            <person name="Tarkka M."/>
            <person name="Buscot F."/>
            <person name="Kohler A."/>
            <person name="Nagy L.G."/>
            <person name="Floudas D."/>
            <person name="Copeland A."/>
            <person name="Barry K.W."/>
            <person name="Cichocki N."/>
            <person name="Veneault-Fourrey C."/>
            <person name="LaButti K."/>
            <person name="Lindquist E.A."/>
            <person name="Lipzen A."/>
            <person name="Lundell T."/>
            <person name="Morin E."/>
            <person name="Murat C."/>
            <person name="Sun H."/>
            <person name="Tunlid A."/>
            <person name="Henrissat B."/>
            <person name="Grigoriev I.V."/>
            <person name="Hibbett D.S."/>
            <person name="Martin F."/>
            <person name="Nordberg H.P."/>
            <person name="Cantor M.N."/>
            <person name="Hua S.X."/>
        </authorList>
    </citation>
    <scope>NUCLEOTIDE SEQUENCE [LARGE SCALE GENOMIC DNA]</scope>
    <source>
        <strain evidence="2 3">F 1598</strain>
    </source>
</reference>
<keyword evidence="3" id="KW-1185">Reference proteome</keyword>